<accession>A0A6J4NLA6</accession>
<dbReference type="InterPro" id="IPR001173">
    <property type="entry name" value="Glyco_trans_2-like"/>
</dbReference>
<evidence type="ECO:0000256" key="1">
    <source>
        <dbReference type="ARBA" id="ARBA00006739"/>
    </source>
</evidence>
<feature type="transmembrane region" description="Helical" evidence="2">
    <location>
        <begin position="67"/>
        <end position="88"/>
    </location>
</feature>
<evidence type="ECO:0000313" key="4">
    <source>
        <dbReference type="EMBL" id="CAA9389021.1"/>
    </source>
</evidence>
<dbReference type="AlphaFoldDB" id="A0A6J4NLA6"/>
<dbReference type="InterPro" id="IPR050256">
    <property type="entry name" value="Glycosyltransferase_2"/>
</dbReference>
<dbReference type="Pfam" id="PF10066">
    <property type="entry name" value="DUF2304"/>
    <property type="match status" value="1"/>
</dbReference>
<dbReference type="InterPro" id="IPR019277">
    <property type="entry name" value="DUF2304"/>
</dbReference>
<keyword evidence="2" id="KW-1133">Transmembrane helix</keyword>
<keyword evidence="2" id="KW-0812">Transmembrane</keyword>
<keyword evidence="2" id="KW-0472">Membrane</keyword>
<gene>
    <name evidence="4" type="ORF">AVDCRST_MAG01-01-402</name>
</gene>
<dbReference type="EMBL" id="CADCUW010000060">
    <property type="protein sequence ID" value="CAA9389021.1"/>
    <property type="molecule type" value="Genomic_DNA"/>
</dbReference>
<dbReference type="CDD" id="cd04179">
    <property type="entry name" value="DPM_DPG-synthase_like"/>
    <property type="match status" value="1"/>
</dbReference>
<dbReference type="PANTHER" id="PTHR48090:SF7">
    <property type="entry name" value="RFBJ PROTEIN"/>
    <property type="match status" value="1"/>
</dbReference>
<reference evidence="4" key="1">
    <citation type="submission" date="2020-02" db="EMBL/GenBank/DDBJ databases">
        <authorList>
            <person name="Meier V. D."/>
        </authorList>
    </citation>
    <scope>NUCLEOTIDE SEQUENCE</scope>
    <source>
        <strain evidence="4">AVDCRST_MAG01</strain>
    </source>
</reference>
<feature type="transmembrane region" description="Helical" evidence="2">
    <location>
        <begin position="6"/>
        <end position="24"/>
    </location>
</feature>
<dbReference type="InterPro" id="IPR029044">
    <property type="entry name" value="Nucleotide-diphossugar_trans"/>
</dbReference>
<name>A0A6J4NLA6_9ACTN</name>
<dbReference type="SUPFAM" id="SSF53448">
    <property type="entry name" value="Nucleotide-diphospho-sugar transferases"/>
    <property type="match status" value="1"/>
</dbReference>
<proteinExistence type="inferred from homology"/>
<feature type="domain" description="Glycosyltransferase 2-like" evidence="3">
    <location>
        <begin position="129"/>
        <end position="285"/>
    </location>
</feature>
<evidence type="ECO:0000259" key="3">
    <source>
        <dbReference type="Pfam" id="PF00535"/>
    </source>
</evidence>
<dbReference type="Gene3D" id="3.90.550.10">
    <property type="entry name" value="Spore Coat Polysaccharide Biosynthesis Protein SpsA, Chain A"/>
    <property type="match status" value="1"/>
</dbReference>
<feature type="transmembrane region" description="Helical" evidence="2">
    <location>
        <begin position="36"/>
        <end position="55"/>
    </location>
</feature>
<keyword evidence="4" id="KW-0808">Transferase</keyword>
<organism evidence="4">
    <name type="scientific">uncultured Rubrobacteraceae bacterium</name>
    <dbReference type="NCBI Taxonomy" id="349277"/>
    <lineage>
        <taxon>Bacteria</taxon>
        <taxon>Bacillati</taxon>
        <taxon>Actinomycetota</taxon>
        <taxon>Rubrobacteria</taxon>
        <taxon>Rubrobacterales</taxon>
        <taxon>Rubrobacteraceae</taxon>
        <taxon>environmental samples</taxon>
    </lineage>
</organism>
<dbReference type="PANTHER" id="PTHR48090">
    <property type="entry name" value="UNDECAPRENYL-PHOSPHATE 4-DEOXY-4-FORMAMIDO-L-ARABINOSE TRANSFERASE-RELATED"/>
    <property type="match status" value="1"/>
</dbReference>
<dbReference type="Pfam" id="PF00535">
    <property type="entry name" value="Glycos_transf_2"/>
    <property type="match status" value="1"/>
</dbReference>
<sequence length="350" mass="38192">MLQSEHISVAGVVIALLFVAYGVFKFRGGGSRLDLLLSLAIALGVALVSVVPQIFEPVSDLLGLENRAFALLGLANLLLFALFLNLLARVRAAGRRSGEIVTGLAVRDYEENFLSPQERLEGHPGEILIIVPAYDEEGGIQGVLRRIPEEVLGHKVKTVVVDDGSKDATAALARKEGVPVVTHVVNRGQGDALRTGFAIAQAEGALAVVNLDADGQYKPEELDRLVGPIIEDEADFVLGSRFMGFYEESGSVRHIGVVFFSRLISLLTGVKVSDCTNGYRAIKVSELHKMDLREDRFNANEITLEALRNKLRFHQVPISMMSRAAGETKKPPRLAYPLGVFRVIISTWLR</sequence>
<protein>
    <submittedName>
        <fullName evidence="4">Glycosyltransferase</fullName>
    </submittedName>
</protein>
<evidence type="ECO:0000256" key="2">
    <source>
        <dbReference type="SAM" id="Phobius"/>
    </source>
</evidence>
<dbReference type="GO" id="GO:0016740">
    <property type="term" value="F:transferase activity"/>
    <property type="evidence" value="ECO:0007669"/>
    <property type="project" value="UniProtKB-KW"/>
</dbReference>
<comment type="similarity">
    <text evidence="1">Belongs to the glycosyltransferase 2 family.</text>
</comment>